<accession>A0AAD5M080</accession>
<gene>
    <name evidence="1" type="ORF">KIN20_004161</name>
</gene>
<protein>
    <submittedName>
        <fullName evidence="1">Uncharacterized protein</fullName>
    </submittedName>
</protein>
<dbReference type="Proteomes" id="UP001196413">
    <property type="component" value="Unassembled WGS sequence"/>
</dbReference>
<keyword evidence="2" id="KW-1185">Reference proteome</keyword>
<dbReference type="EMBL" id="JAHQIW010000561">
    <property type="protein sequence ID" value="KAJ1348770.1"/>
    <property type="molecule type" value="Genomic_DNA"/>
</dbReference>
<proteinExistence type="predicted"/>
<comment type="caution">
    <text evidence="1">The sequence shown here is derived from an EMBL/GenBank/DDBJ whole genome shotgun (WGS) entry which is preliminary data.</text>
</comment>
<name>A0AAD5M080_PARTN</name>
<evidence type="ECO:0000313" key="1">
    <source>
        <dbReference type="EMBL" id="KAJ1348770.1"/>
    </source>
</evidence>
<reference evidence="1" key="1">
    <citation type="submission" date="2021-06" db="EMBL/GenBank/DDBJ databases">
        <title>Parelaphostrongylus tenuis whole genome reference sequence.</title>
        <authorList>
            <person name="Garwood T.J."/>
            <person name="Larsen P.A."/>
            <person name="Fountain-Jones N.M."/>
            <person name="Garbe J.R."/>
            <person name="Macchietto M.G."/>
            <person name="Kania S.A."/>
            <person name="Gerhold R.W."/>
            <person name="Richards J.E."/>
            <person name="Wolf T.M."/>
        </authorList>
    </citation>
    <scope>NUCLEOTIDE SEQUENCE</scope>
    <source>
        <strain evidence="1">MNPRO001-30</strain>
        <tissue evidence="1">Meninges</tissue>
    </source>
</reference>
<sequence>MERQNARHLSDVARRTTAFKSLQEESGQYQEKYFEWAASRPRGKAGKEPDMFAHITVVAAPRGKATARRHPPVNAGPQKCSEVTNLKLSFGAIYNAKFMLWYITLKSVV</sequence>
<dbReference type="AlphaFoldDB" id="A0AAD5M080"/>
<organism evidence="1 2">
    <name type="scientific">Parelaphostrongylus tenuis</name>
    <name type="common">Meningeal worm</name>
    <dbReference type="NCBI Taxonomy" id="148309"/>
    <lineage>
        <taxon>Eukaryota</taxon>
        <taxon>Metazoa</taxon>
        <taxon>Ecdysozoa</taxon>
        <taxon>Nematoda</taxon>
        <taxon>Chromadorea</taxon>
        <taxon>Rhabditida</taxon>
        <taxon>Rhabditina</taxon>
        <taxon>Rhabditomorpha</taxon>
        <taxon>Strongyloidea</taxon>
        <taxon>Metastrongylidae</taxon>
        <taxon>Parelaphostrongylus</taxon>
    </lineage>
</organism>
<evidence type="ECO:0000313" key="2">
    <source>
        <dbReference type="Proteomes" id="UP001196413"/>
    </source>
</evidence>